<evidence type="ECO:0000313" key="7">
    <source>
        <dbReference type="Proteomes" id="UP000075346"/>
    </source>
</evidence>
<keyword evidence="3" id="KW-0238">DNA-binding</keyword>
<evidence type="ECO:0000259" key="5">
    <source>
        <dbReference type="PROSITE" id="PS50931"/>
    </source>
</evidence>
<dbReference type="Pfam" id="PF00126">
    <property type="entry name" value="HTH_1"/>
    <property type="match status" value="1"/>
</dbReference>
<evidence type="ECO:0000313" key="6">
    <source>
        <dbReference type="EMBL" id="KYN84474.1"/>
    </source>
</evidence>
<dbReference type="InterPro" id="IPR000847">
    <property type="entry name" value="LysR_HTH_N"/>
</dbReference>
<dbReference type="InterPro" id="IPR036388">
    <property type="entry name" value="WH-like_DNA-bd_sf"/>
</dbReference>
<comment type="caution">
    <text evidence="6">The sequence shown here is derived from an EMBL/GenBank/DDBJ whole genome shotgun (WGS) entry which is preliminary data.</text>
</comment>
<dbReference type="FunFam" id="3.40.190.290:FF:000001">
    <property type="entry name" value="Transcriptional regulator, LysR family"/>
    <property type="match status" value="1"/>
</dbReference>
<dbReference type="InterPro" id="IPR005119">
    <property type="entry name" value="LysR_subst-bd"/>
</dbReference>
<reference evidence="7" key="1">
    <citation type="submission" date="2015-12" db="EMBL/GenBank/DDBJ databases">
        <authorList>
            <person name="Shamseldin A."/>
            <person name="Moawad H."/>
            <person name="Abd El-Rahim W.M."/>
            <person name="Sadowsky M.J."/>
        </authorList>
    </citation>
    <scope>NUCLEOTIDE SEQUENCE [LARGE SCALE GENOMIC DNA]</scope>
    <source>
        <strain evidence="7">2538-88</strain>
    </source>
</reference>
<dbReference type="GO" id="GO:0043565">
    <property type="term" value="F:sequence-specific DNA binding"/>
    <property type="evidence" value="ECO:0007669"/>
    <property type="project" value="TreeGrafter"/>
</dbReference>
<proteinExistence type="inferred from homology"/>
<accession>A0A151KU46</accession>
<dbReference type="PROSITE" id="PS50931">
    <property type="entry name" value="HTH_LYSR"/>
    <property type="match status" value="1"/>
</dbReference>
<dbReference type="Pfam" id="PF03466">
    <property type="entry name" value="LysR_substrate"/>
    <property type="match status" value="1"/>
</dbReference>
<protein>
    <submittedName>
        <fullName evidence="6">LysR family transcriptional regulator</fullName>
    </submittedName>
</protein>
<dbReference type="GO" id="GO:0003700">
    <property type="term" value="F:DNA-binding transcription factor activity"/>
    <property type="evidence" value="ECO:0007669"/>
    <property type="project" value="InterPro"/>
</dbReference>
<dbReference type="SUPFAM" id="SSF53850">
    <property type="entry name" value="Periplasmic binding protein-like II"/>
    <property type="match status" value="1"/>
</dbReference>
<evidence type="ECO:0000256" key="3">
    <source>
        <dbReference type="ARBA" id="ARBA00023125"/>
    </source>
</evidence>
<evidence type="ECO:0000256" key="1">
    <source>
        <dbReference type="ARBA" id="ARBA00009437"/>
    </source>
</evidence>
<name>A0A151KU46_9VIBR</name>
<sequence>MINQFADLPVFVTVVDCGSFSQAAKQLNLTKSAVSKRISHLEDGLGIRLLNRTTRKLSLTEAGQRYYDYASQALSLAKRGVDAVSELHGSPQGRLKITAPMTFGVLHVAPLISEFLGRYPEVEIDLQLEDKMVDLVEGGFDLGIRIGHLPDSNLIAKRLAPCRTVLCASPSYVEKMGAPQKPADLADHSCLRYSYFRGGNEWLFLHQEQEFKVLPRGNFIVNNSEAIRRALIAGIGVAQMPTFIIGKELRSGTLVNLMPEYRLPEHFLYAVYPQRKHMPLKVRMFIDFLSEKLGSDTPYWD</sequence>
<dbReference type="RefSeq" id="WP_061897803.1">
    <property type="nucleotide sequence ID" value="NZ_LOBR01000081.1"/>
</dbReference>
<dbReference type="PRINTS" id="PR00039">
    <property type="entry name" value="HTHLYSR"/>
</dbReference>
<dbReference type="SUPFAM" id="SSF46785">
    <property type="entry name" value="Winged helix' DNA-binding domain"/>
    <property type="match status" value="1"/>
</dbReference>
<comment type="similarity">
    <text evidence="1">Belongs to the LysR transcriptional regulatory family.</text>
</comment>
<keyword evidence="2" id="KW-0805">Transcription regulation</keyword>
<dbReference type="CDD" id="cd08422">
    <property type="entry name" value="PBP2_CrgA_like"/>
    <property type="match status" value="1"/>
</dbReference>
<organism evidence="6 7">
    <name type="scientific">Vibrio cidicii</name>
    <dbReference type="NCBI Taxonomy" id="1763883"/>
    <lineage>
        <taxon>Bacteria</taxon>
        <taxon>Pseudomonadati</taxon>
        <taxon>Pseudomonadota</taxon>
        <taxon>Gammaproteobacteria</taxon>
        <taxon>Vibrionales</taxon>
        <taxon>Vibrionaceae</taxon>
        <taxon>Vibrio</taxon>
    </lineage>
</organism>
<feature type="domain" description="HTH lysR-type" evidence="5">
    <location>
        <begin position="1"/>
        <end position="60"/>
    </location>
</feature>
<dbReference type="Gene3D" id="1.10.10.10">
    <property type="entry name" value="Winged helix-like DNA-binding domain superfamily/Winged helix DNA-binding domain"/>
    <property type="match status" value="1"/>
</dbReference>
<evidence type="ECO:0000256" key="4">
    <source>
        <dbReference type="ARBA" id="ARBA00023163"/>
    </source>
</evidence>
<dbReference type="EMBL" id="LOBR01000081">
    <property type="protein sequence ID" value="KYN84474.1"/>
    <property type="molecule type" value="Genomic_DNA"/>
</dbReference>
<dbReference type="Proteomes" id="UP000075346">
    <property type="component" value="Unassembled WGS sequence"/>
</dbReference>
<dbReference type="AlphaFoldDB" id="A0A151KU46"/>
<dbReference type="GO" id="GO:0006351">
    <property type="term" value="P:DNA-templated transcription"/>
    <property type="evidence" value="ECO:0007669"/>
    <property type="project" value="TreeGrafter"/>
</dbReference>
<gene>
    <name evidence="6" type="ORF">ATY37_05375</name>
</gene>
<dbReference type="InterPro" id="IPR058163">
    <property type="entry name" value="LysR-type_TF_proteobact-type"/>
</dbReference>
<dbReference type="FunFam" id="1.10.10.10:FF:000001">
    <property type="entry name" value="LysR family transcriptional regulator"/>
    <property type="match status" value="1"/>
</dbReference>
<dbReference type="PANTHER" id="PTHR30537">
    <property type="entry name" value="HTH-TYPE TRANSCRIPTIONAL REGULATOR"/>
    <property type="match status" value="1"/>
</dbReference>
<evidence type="ECO:0000256" key="2">
    <source>
        <dbReference type="ARBA" id="ARBA00023015"/>
    </source>
</evidence>
<keyword evidence="4" id="KW-0804">Transcription</keyword>
<dbReference type="InterPro" id="IPR036390">
    <property type="entry name" value="WH_DNA-bd_sf"/>
</dbReference>
<dbReference type="Gene3D" id="3.40.190.290">
    <property type="match status" value="1"/>
</dbReference>
<dbReference type="PANTHER" id="PTHR30537:SF5">
    <property type="entry name" value="HTH-TYPE TRANSCRIPTIONAL ACTIVATOR TTDR-RELATED"/>
    <property type="match status" value="1"/>
</dbReference>